<sequence>MDGVSEVQVLAVSLSTSVGGTDHSLRNVALALRPLGVTVTLGAPGGSDTEQWWRAAGLPFLPLDLPQRIGIHRQGENSLHPIGGLAAQVPKSARTVSILRRAARDFDVVHSNHLLLHPDAVLASRLARTPVVVEFHDIVPAGPGRTLLAAIAATATHTVAVSTAAAQQLPSCARGRVSVVHQGIDTTAFAPGAGDPALRADMTADPDAPLIAAVGRIDREKKLDVLIDAVARVRRSGVDAHLAIVGAPSEDDGGYLVELQQAAERLLPGAHRFLGRTDAVASTLRAVDVLACPSQDEPFGLIALEAQACAVPVVVSDTGGLIDFVSHERTGLVARTGDVDSLATQLCRMLTDRGLAATLAEAARGQAVGQFDSRHRAKRFADIYSSAIGKKRIT</sequence>
<dbReference type="CDD" id="cd03801">
    <property type="entry name" value="GT4_PimA-like"/>
    <property type="match status" value="1"/>
</dbReference>
<accession>A0A143QL11</accession>
<name>A0A143QL11_RHOFA</name>
<keyword evidence="1 5" id="KW-0328">Glycosyltransferase</keyword>
<dbReference type="RefSeq" id="WP_053068672.1">
    <property type="nucleotide sequence ID" value="NZ_CP015220.1"/>
</dbReference>
<dbReference type="GO" id="GO:0102710">
    <property type="term" value="F:D-inositol-3-phosphate glycosyltransferase activity"/>
    <property type="evidence" value="ECO:0007669"/>
    <property type="project" value="UniProtKB-EC"/>
</dbReference>
<evidence type="ECO:0000256" key="2">
    <source>
        <dbReference type="ARBA" id="ARBA00022679"/>
    </source>
</evidence>
<dbReference type="EMBL" id="CP015220">
    <property type="protein sequence ID" value="AMY23601.1"/>
    <property type="molecule type" value="Genomic_DNA"/>
</dbReference>
<proteinExistence type="predicted"/>
<dbReference type="GO" id="GO:1903509">
    <property type="term" value="P:liposaccharide metabolic process"/>
    <property type="evidence" value="ECO:0007669"/>
    <property type="project" value="UniProtKB-ARBA"/>
</dbReference>
<dbReference type="GO" id="GO:1901137">
    <property type="term" value="P:carbohydrate derivative biosynthetic process"/>
    <property type="evidence" value="ECO:0007669"/>
    <property type="project" value="UniProtKB-ARBA"/>
</dbReference>
<feature type="domain" description="Glycosyl transferase family 1" evidence="3">
    <location>
        <begin position="199"/>
        <end position="364"/>
    </location>
</feature>
<evidence type="ECO:0000259" key="3">
    <source>
        <dbReference type="Pfam" id="PF00534"/>
    </source>
</evidence>
<evidence type="ECO:0000259" key="4">
    <source>
        <dbReference type="Pfam" id="PF13439"/>
    </source>
</evidence>
<keyword evidence="6" id="KW-1185">Reference proteome</keyword>
<dbReference type="InterPro" id="IPR001296">
    <property type="entry name" value="Glyco_trans_1"/>
</dbReference>
<evidence type="ECO:0000313" key="6">
    <source>
        <dbReference type="Proteomes" id="UP000076038"/>
    </source>
</evidence>
<dbReference type="Proteomes" id="UP000076038">
    <property type="component" value="Chromosome"/>
</dbReference>
<dbReference type="KEGG" id="rhs:A3Q41_02299"/>
<dbReference type="PANTHER" id="PTHR45947:SF3">
    <property type="entry name" value="SULFOQUINOVOSYL TRANSFERASE SQD2"/>
    <property type="match status" value="1"/>
</dbReference>
<dbReference type="PANTHER" id="PTHR45947">
    <property type="entry name" value="SULFOQUINOVOSYL TRANSFERASE SQD2"/>
    <property type="match status" value="1"/>
</dbReference>
<evidence type="ECO:0000313" key="5">
    <source>
        <dbReference type="EMBL" id="AMY23601.1"/>
    </source>
</evidence>
<dbReference type="Pfam" id="PF00534">
    <property type="entry name" value="Glycos_transf_1"/>
    <property type="match status" value="1"/>
</dbReference>
<dbReference type="Gene3D" id="3.40.50.2000">
    <property type="entry name" value="Glycogen Phosphorylase B"/>
    <property type="match status" value="2"/>
</dbReference>
<dbReference type="SUPFAM" id="SSF53756">
    <property type="entry name" value="UDP-Glycosyltransferase/glycogen phosphorylase"/>
    <property type="match status" value="1"/>
</dbReference>
<protein>
    <submittedName>
        <fullName evidence="5">D-inositol 3-phosphate glycosyltransferase</fullName>
        <ecNumber evidence="5">2.4.1.250</ecNumber>
    </submittedName>
</protein>
<dbReference type="AlphaFoldDB" id="A0A143QL11"/>
<dbReference type="OrthoDB" id="9810929at2"/>
<dbReference type="InterPro" id="IPR050194">
    <property type="entry name" value="Glycosyltransferase_grp1"/>
</dbReference>
<evidence type="ECO:0000256" key="1">
    <source>
        <dbReference type="ARBA" id="ARBA00022676"/>
    </source>
</evidence>
<dbReference type="PATRIC" id="fig|1653479.3.peg.2329"/>
<keyword evidence="2 5" id="KW-0808">Transferase</keyword>
<organism evidence="5 6">
    <name type="scientific">Rhodococcoides fascians</name>
    <name type="common">Rhodococcus fascians</name>
    <dbReference type="NCBI Taxonomy" id="1828"/>
    <lineage>
        <taxon>Bacteria</taxon>
        <taxon>Bacillati</taxon>
        <taxon>Actinomycetota</taxon>
        <taxon>Actinomycetes</taxon>
        <taxon>Mycobacteriales</taxon>
        <taxon>Nocardiaceae</taxon>
        <taxon>Rhodococcoides</taxon>
    </lineage>
</organism>
<reference evidence="5 6" key="1">
    <citation type="journal article" date="2016" name="Genome Announc.">
        <title>Complete Genome and Plasmid Sequences for Rhodococcus fascians D188 and Draft Sequences for Rhodococcus Isolates PBTS 1 and PBTS 2.</title>
        <authorList>
            <person name="Stamler R.A."/>
            <person name="Vereecke D."/>
            <person name="Zhang Y."/>
            <person name="Schilkey F."/>
            <person name="Devitt N."/>
            <person name="Randall J.J."/>
        </authorList>
    </citation>
    <scope>NUCLEOTIDE SEQUENCE [LARGE SCALE GENOMIC DNA]</scope>
    <source>
        <strain evidence="5 6">PBTS2</strain>
    </source>
</reference>
<reference evidence="6" key="2">
    <citation type="submission" date="2016-04" db="EMBL/GenBank/DDBJ databases">
        <title>Complete Genome and Plasmid Sequences for Rhodococcus fascians D188 and Draft Sequences for Rhodococcus spp. Isolates PBTS 1 and PBTS 2.</title>
        <authorList>
            <person name="Stamer R."/>
            <person name="Vereecke D."/>
            <person name="Zhang Y."/>
            <person name="Schilkey F."/>
            <person name="Devitt N."/>
            <person name="Randall J."/>
        </authorList>
    </citation>
    <scope>NUCLEOTIDE SEQUENCE [LARGE SCALE GENOMIC DNA]</scope>
    <source>
        <strain evidence="6">PBTS2</strain>
    </source>
</reference>
<feature type="domain" description="Glycosyltransferase subfamily 4-like N-terminal" evidence="4">
    <location>
        <begin position="18"/>
        <end position="187"/>
    </location>
</feature>
<dbReference type="Pfam" id="PF13439">
    <property type="entry name" value="Glyco_transf_4"/>
    <property type="match status" value="1"/>
</dbReference>
<dbReference type="InterPro" id="IPR028098">
    <property type="entry name" value="Glyco_trans_4-like_N"/>
</dbReference>
<dbReference type="EC" id="2.4.1.250" evidence="5"/>
<gene>
    <name evidence="5" type="primary">mshA_2</name>
    <name evidence="5" type="ORF">A3Q41_02299</name>
</gene>